<comment type="catalytic activity">
    <reaction evidence="11">
        <text>tRNA(Ala) + L-alanine + ATP = L-alanyl-tRNA(Ala) + AMP + diphosphate</text>
        <dbReference type="Rhea" id="RHEA:12540"/>
        <dbReference type="Rhea" id="RHEA-COMP:9657"/>
        <dbReference type="Rhea" id="RHEA-COMP:9923"/>
        <dbReference type="ChEBI" id="CHEBI:30616"/>
        <dbReference type="ChEBI" id="CHEBI:33019"/>
        <dbReference type="ChEBI" id="CHEBI:57972"/>
        <dbReference type="ChEBI" id="CHEBI:78442"/>
        <dbReference type="ChEBI" id="CHEBI:78497"/>
        <dbReference type="ChEBI" id="CHEBI:456215"/>
        <dbReference type="EC" id="6.1.1.7"/>
    </reaction>
</comment>
<dbReference type="EMBL" id="CP003315">
    <property type="protein sequence ID" value="AFA41366.1"/>
    <property type="molecule type" value="Genomic_DNA"/>
</dbReference>
<keyword evidence="11" id="KW-0963">Cytoplasm</keyword>
<evidence type="ECO:0000313" key="13">
    <source>
        <dbReference type="EMBL" id="AFA41366.1"/>
    </source>
</evidence>
<dbReference type="Pfam" id="PF01411">
    <property type="entry name" value="tRNA-synt_2c"/>
    <property type="match status" value="1"/>
</dbReference>
<dbReference type="InterPro" id="IPR018162">
    <property type="entry name" value="Ala-tRNA-ligase_IIc_anticod-bd"/>
</dbReference>
<dbReference type="InterPro" id="IPR002318">
    <property type="entry name" value="Ala-tRNA-lgiase_IIc"/>
</dbReference>
<dbReference type="InterPro" id="IPR009000">
    <property type="entry name" value="Transl_B-barrel_sf"/>
</dbReference>
<feature type="binding site" evidence="11">
    <location>
        <position position="562"/>
    </location>
    <ligand>
        <name>Zn(2+)</name>
        <dbReference type="ChEBI" id="CHEBI:29105"/>
    </ligand>
</feature>
<evidence type="ECO:0000313" key="14">
    <source>
        <dbReference type="Proteomes" id="UP000009061"/>
    </source>
</evidence>
<dbReference type="InterPro" id="IPR018165">
    <property type="entry name" value="Ala-tRNA-synth_IIc_core"/>
</dbReference>
<comment type="similarity">
    <text evidence="1 11">Belongs to the class-II aminoacyl-tRNA synthetase family.</text>
</comment>
<dbReference type="AlphaFoldDB" id="H6Q583"/>
<keyword evidence="4 11" id="KW-0479">Metal-binding</keyword>
<protein>
    <recommendedName>
        <fullName evidence="11">Alanine--tRNA ligase</fullName>
        <ecNumber evidence="11">6.1.1.7</ecNumber>
    </recommendedName>
    <alternativeName>
        <fullName evidence="11">Alanyl-tRNA synthetase</fullName>
        <shortName evidence="11">AlaRS</shortName>
    </alternativeName>
</protein>
<sequence>MKNTPEIRKIFLNFFSKKNHKILDSSSLIAEDDKTLLFTNSGMHQFKNIFLGLEKIQHPCIATAQRCMRAGGKHNDLDVVGKTGIHHTFFEMLGNFSFGAYSKVEAIQFAWELLTDKKWFNLPKEKLLVTVYYKDIISYDIWINKTNINPNHVIFIKDKNNKPYHSDNFWTMGDFGPCGPCSEIFYCFNKIYTVNDTFLKNHCIEIWNLVFMQFNLQVNGELSKLPKFAIDTGMGLERISSVLQKVNSNYDIDLFQKIIKSIFTIIKIKNLDLISYRIIADHIRATVFLIYDNVLPSNSGRGYVLRKIMRRAILHGNMNLKENYFFYKLVIPVIQIMSYIDIKLKEKQNYIKKIVKSEEKLFLCSVKTGMQFLNQELIKIQNNTLSGKIIFKIYDTYGIPLNLIQDICRKKNIFFDQSGFSIAMQIQKNRSQKSSYFKNIKHYISNNNETVFCGYSDIICTTKIIAIYNEKTCIKQIQADQEGIIILDKTPFYAESGGQIGDSGLLKSSNGTFNVIDTKKNGNVFIHIGKMIYGKFDIGDIVAASIDQEKRLSITLNHSAIHLLHTTLHRILGNTAMQRGSLVKENYLSLDFTYYEKMNTEKIHNIEDMVNVQIRKNLTIRINHMSLNDALKIGAIALFKKNYCSQVRVIKIGNFSNELCGGTHVQKTGEIGCFIIVSEKKIASGVHRIKAVTGKYAIQFLQKKFDLLNSIQELMQSDASNLFEKIKQMQNNLKSQRKKIFEFNNIKIKNCILDIRKNIKVVNETKIIIDFIKISLDASMLRLILNKLKENLKNSIIVLAIINKNQVKIAVSVAKETSRNIQASDIIDYFKKFNTIKGGGNAYFAEASGILNPIDLQSTFKKIFVILSKKL</sequence>
<keyword evidence="10 11" id="KW-0030">Aminoacyl-tRNA synthetase</keyword>
<evidence type="ECO:0000259" key="12">
    <source>
        <dbReference type="PROSITE" id="PS50860"/>
    </source>
</evidence>
<dbReference type="FunFam" id="2.40.30.130:FF:000001">
    <property type="entry name" value="Alanine--tRNA ligase"/>
    <property type="match status" value="1"/>
</dbReference>
<keyword evidence="7 11" id="KW-0067">ATP-binding</keyword>
<organism evidence="13 14">
    <name type="scientific">Wigglesworthia glossinidia endosymbiont of Glossina morsitans morsitans</name>
    <name type="common">Yale colony</name>
    <dbReference type="NCBI Taxonomy" id="1142511"/>
    <lineage>
        <taxon>Bacteria</taxon>
        <taxon>Pseudomonadati</taxon>
        <taxon>Pseudomonadota</taxon>
        <taxon>Gammaproteobacteria</taxon>
        <taxon>Enterobacterales</taxon>
        <taxon>Erwiniaceae</taxon>
        <taxon>Wigglesworthia</taxon>
    </lineage>
</organism>
<dbReference type="GO" id="GO:0000049">
    <property type="term" value="F:tRNA binding"/>
    <property type="evidence" value="ECO:0007669"/>
    <property type="project" value="UniProtKB-KW"/>
</dbReference>
<dbReference type="STRING" id="1142511.WIGMOR_0548"/>
<dbReference type="HOGENOM" id="CLU_004485_1_1_6"/>
<name>H6Q583_WIGGL</name>
<dbReference type="FunFam" id="3.30.980.10:FF:000004">
    <property type="entry name" value="Alanine--tRNA ligase, cytoplasmic"/>
    <property type="match status" value="1"/>
</dbReference>
<comment type="function">
    <text evidence="11">Catalyzes the attachment of alanine to tRNA(Ala) in a two-step reaction: alanine is first activated by ATP to form Ala-AMP and then transferred to the acceptor end of tRNA(Ala). Also edits incorrectly charged Ser-tRNA(Ala) and Gly-tRNA(Ala) via its editing domain.</text>
</comment>
<keyword evidence="9 11" id="KW-0648">Protein biosynthesis</keyword>
<evidence type="ECO:0000256" key="9">
    <source>
        <dbReference type="ARBA" id="ARBA00022917"/>
    </source>
</evidence>
<dbReference type="InterPro" id="IPR023033">
    <property type="entry name" value="Ala_tRNA_ligase_euk/bac"/>
</dbReference>
<dbReference type="PRINTS" id="PR00980">
    <property type="entry name" value="TRNASYNTHALA"/>
</dbReference>
<feature type="binding site" evidence="11">
    <location>
        <position position="660"/>
    </location>
    <ligand>
        <name>Zn(2+)</name>
        <dbReference type="ChEBI" id="CHEBI:29105"/>
    </ligand>
</feature>
<evidence type="ECO:0000256" key="4">
    <source>
        <dbReference type="ARBA" id="ARBA00022723"/>
    </source>
</evidence>
<dbReference type="EC" id="6.1.1.7" evidence="11"/>
<gene>
    <name evidence="11 13" type="primary">alaS</name>
    <name evidence="13" type="synonym">act</name>
    <name evidence="13" type="synonym">ala-act</name>
    <name evidence="13" type="synonym">lovB</name>
    <name evidence="13" type="ORF">WIGMOR_0548</name>
</gene>
<comment type="cofactor">
    <cofactor evidence="11">
        <name>Zn(2+)</name>
        <dbReference type="ChEBI" id="CHEBI:29105"/>
    </cofactor>
    <text evidence="11">Binds 1 zinc ion per subunit.</text>
</comment>
<dbReference type="GO" id="GO:0006419">
    <property type="term" value="P:alanyl-tRNA aminoacylation"/>
    <property type="evidence" value="ECO:0007669"/>
    <property type="project" value="UniProtKB-UniRule"/>
</dbReference>
<dbReference type="GO" id="GO:0008270">
    <property type="term" value="F:zinc ion binding"/>
    <property type="evidence" value="ECO:0007669"/>
    <property type="project" value="UniProtKB-UniRule"/>
</dbReference>
<keyword evidence="2 11" id="KW-0820">tRNA-binding</keyword>
<dbReference type="Gene3D" id="3.30.980.10">
    <property type="entry name" value="Threonyl-trna Synthetase, Chain A, domain 2"/>
    <property type="match status" value="1"/>
</dbReference>
<dbReference type="Gene3D" id="3.30.54.20">
    <property type="match status" value="1"/>
</dbReference>
<evidence type="ECO:0000256" key="11">
    <source>
        <dbReference type="HAMAP-Rule" id="MF_00036"/>
    </source>
</evidence>
<dbReference type="PANTHER" id="PTHR11777:SF9">
    <property type="entry name" value="ALANINE--TRNA LIGASE, CYTOPLASMIC"/>
    <property type="match status" value="1"/>
</dbReference>
<dbReference type="Gene3D" id="3.30.930.10">
    <property type="entry name" value="Bira Bifunctional Protein, Domain 2"/>
    <property type="match status" value="1"/>
</dbReference>
<dbReference type="SMART" id="SM00863">
    <property type="entry name" value="tRNA_SAD"/>
    <property type="match status" value="1"/>
</dbReference>
<dbReference type="InterPro" id="IPR045864">
    <property type="entry name" value="aa-tRNA-synth_II/BPL/LPL"/>
</dbReference>
<feature type="binding site" evidence="11">
    <location>
        <position position="558"/>
    </location>
    <ligand>
        <name>Zn(2+)</name>
        <dbReference type="ChEBI" id="CHEBI:29105"/>
    </ligand>
</feature>
<keyword evidence="8 11" id="KW-0694">RNA-binding</keyword>
<dbReference type="Proteomes" id="UP000009061">
    <property type="component" value="Chromosome"/>
</dbReference>
<proteinExistence type="inferred from homology"/>
<dbReference type="SUPFAM" id="SSF101353">
    <property type="entry name" value="Putative anticodon-binding domain of alanyl-tRNA synthetase (AlaRS)"/>
    <property type="match status" value="1"/>
</dbReference>
<keyword evidence="6 11" id="KW-0862">Zinc</keyword>
<dbReference type="HAMAP" id="MF_00036_B">
    <property type="entry name" value="Ala_tRNA_synth_B"/>
    <property type="match status" value="1"/>
</dbReference>
<dbReference type="SUPFAM" id="SSF55681">
    <property type="entry name" value="Class II aaRS and biotin synthetases"/>
    <property type="match status" value="1"/>
</dbReference>
<dbReference type="GO" id="GO:0005829">
    <property type="term" value="C:cytosol"/>
    <property type="evidence" value="ECO:0007669"/>
    <property type="project" value="TreeGrafter"/>
</dbReference>
<evidence type="ECO:0000256" key="3">
    <source>
        <dbReference type="ARBA" id="ARBA00022598"/>
    </source>
</evidence>
<keyword evidence="3 11" id="KW-0436">Ligase</keyword>
<dbReference type="Gene3D" id="2.40.30.130">
    <property type="match status" value="1"/>
</dbReference>
<dbReference type="eggNOG" id="COG0013">
    <property type="taxonomic scope" value="Bacteria"/>
</dbReference>
<comment type="domain">
    <text evidence="11">Consists of three domains; the N-terminal catalytic domain, the editing domain and the C-terminal C-Ala domain. The editing domain removes incorrectly charged amino acids, while the C-Ala domain, along with tRNA(Ala), serves as a bridge to cooperatively bring together the editing and aminoacylation centers thus stimulating deacylation of misacylated tRNAs.</text>
</comment>
<dbReference type="GO" id="GO:0045892">
    <property type="term" value="P:negative regulation of DNA-templated transcription"/>
    <property type="evidence" value="ECO:0007669"/>
    <property type="project" value="TreeGrafter"/>
</dbReference>
<evidence type="ECO:0000256" key="6">
    <source>
        <dbReference type="ARBA" id="ARBA00022833"/>
    </source>
</evidence>
<dbReference type="InterPro" id="IPR018164">
    <property type="entry name" value="Ala-tRNA-synth_IIc_N"/>
</dbReference>
<dbReference type="CDD" id="cd00673">
    <property type="entry name" value="AlaRS_core"/>
    <property type="match status" value="1"/>
</dbReference>
<dbReference type="Gene3D" id="3.10.310.40">
    <property type="match status" value="1"/>
</dbReference>
<dbReference type="NCBIfam" id="TIGR00344">
    <property type="entry name" value="alaS"/>
    <property type="match status" value="1"/>
</dbReference>
<evidence type="ECO:0000256" key="2">
    <source>
        <dbReference type="ARBA" id="ARBA00022555"/>
    </source>
</evidence>
<dbReference type="Pfam" id="PF07973">
    <property type="entry name" value="tRNA_SAD"/>
    <property type="match status" value="1"/>
</dbReference>
<reference evidence="13 14" key="1">
    <citation type="journal article" date="2012" name="MBio">
        <title>Insight into the transmission biology and species-specific functional capabilities of tsetse (Diptera: glossinidae) obligate symbiont wigglesworthia.</title>
        <authorList>
            <person name="Rio R.V."/>
            <person name="Symula R.E."/>
            <person name="Wang J."/>
            <person name="Lohs C."/>
            <person name="Wu Y.N."/>
            <person name="Snyder A.K."/>
            <person name="Bjornson R.D."/>
            <person name="Oshima K."/>
            <person name="Biehl B.S."/>
            <person name="Perna N.T."/>
            <person name="Hattori M."/>
            <person name="Aksoy S."/>
        </authorList>
    </citation>
    <scope>NUCLEOTIDE SEQUENCE [LARGE SCALE GENOMIC DNA]</scope>
    <source>
        <strain evidence="13">WGM</strain>
    </source>
</reference>
<dbReference type="PROSITE" id="PS50860">
    <property type="entry name" value="AA_TRNA_LIGASE_II_ALA"/>
    <property type="match status" value="1"/>
</dbReference>
<dbReference type="InterPro" id="IPR003156">
    <property type="entry name" value="DHHA1_dom"/>
</dbReference>
<accession>H6Q583</accession>
<evidence type="ECO:0000256" key="1">
    <source>
        <dbReference type="ARBA" id="ARBA00008226"/>
    </source>
</evidence>
<dbReference type="PANTHER" id="PTHR11777">
    <property type="entry name" value="ALANYL-TRNA SYNTHETASE"/>
    <property type="match status" value="1"/>
</dbReference>
<dbReference type="InterPro" id="IPR050058">
    <property type="entry name" value="Ala-tRNA_ligase"/>
</dbReference>
<evidence type="ECO:0000256" key="8">
    <source>
        <dbReference type="ARBA" id="ARBA00022884"/>
    </source>
</evidence>
<evidence type="ECO:0000256" key="5">
    <source>
        <dbReference type="ARBA" id="ARBA00022741"/>
    </source>
</evidence>
<dbReference type="SUPFAM" id="SSF55186">
    <property type="entry name" value="ThrRS/AlaRS common domain"/>
    <property type="match status" value="1"/>
</dbReference>
<dbReference type="KEGG" id="wgl:WIGMOR_0548"/>
<dbReference type="OrthoDB" id="9803884at2"/>
<dbReference type="RefSeq" id="WP_014354305.1">
    <property type="nucleotide sequence ID" value="NC_016893.1"/>
</dbReference>
<comment type="subunit">
    <text evidence="11">Homotetramer.</text>
</comment>
<dbReference type="Pfam" id="PF02272">
    <property type="entry name" value="DHHA1"/>
    <property type="match status" value="1"/>
</dbReference>
<dbReference type="GO" id="GO:0004813">
    <property type="term" value="F:alanine-tRNA ligase activity"/>
    <property type="evidence" value="ECO:0007669"/>
    <property type="project" value="UniProtKB-UniRule"/>
</dbReference>
<feature type="domain" description="Alanyl-transfer RNA synthetases family profile" evidence="12">
    <location>
        <begin position="2"/>
        <end position="703"/>
    </location>
</feature>
<comment type="subcellular location">
    <subcellularLocation>
        <location evidence="11">Cytoplasm</location>
    </subcellularLocation>
</comment>
<keyword evidence="14" id="KW-1185">Reference proteome</keyword>
<evidence type="ECO:0000256" key="7">
    <source>
        <dbReference type="ARBA" id="ARBA00022840"/>
    </source>
</evidence>
<dbReference type="InterPro" id="IPR012947">
    <property type="entry name" value="tRNA_SAD"/>
</dbReference>
<dbReference type="GO" id="GO:0002161">
    <property type="term" value="F:aminoacyl-tRNA deacylase activity"/>
    <property type="evidence" value="ECO:0007669"/>
    <property type="project" value="TreeGrafter"/>
</dbReference>
<feature type="binding site" evidence="11">
    <location>
        <position position="664"/>
    </location>
    <ligand>
        <name>Zn(2+)</name>
        <dbReference type="ChEBI" id="CHEBI:29105"/>
    </ligand>
</feature>
<evidence type="ECO:0000256" key="10">
    <source>
        <dbReference type="ARBA" id="ARBA00023146"/>
    </source>
</evidence>
<keyword evidence="5 11" id="KW-0547">Nucleotide-binding</keyword>
<dbReference type="SUPFAM" id="SSF50447">
    <property type="entry name" value="Translation proteins"/>
    <property type="match status" value="1"/>
</dbReference>
<dbReference type="GO" id="GO:0005524">
    <property type="term" value="F:ATP binding"/>
    <property type="evidence" value="ECO:0007669"/>
    <property type="project" value="UniProtKB-UniRule"/>
</dbReference>
<dbReference type="InterPro" id="IPR018163">
    <property type="entry name" value="Thr/Ala-tRNA-synth_IIc_edit"/>
</dbReference>